<dbReference type="RefSeq" id="WP_208566876.1">
    <property type="nucleotide sequence ID" value="NZ_JAGFWR010000004.1"/>
</dbReference>
<evidence type="ECO:0000313" key="3">
    <source>
        <dbReference type="EMBL" id="MBO4161197.1"/>
    </source>
</evidence>
<gene>
    <name evidence="3" type="ORF">JQN83_10270</name>
</gene>
<dbReference type="Pfam" id="PF13540">
    <property type="entry name" value="RCC1_2"/>
    <property type="match status" value="1"/>
</dbReference>
<dbReference type="EMBL" id="JAGFWR010000004">
    <property type="protein sequence ID" value="MBO4161197.1"/>
    <property type="molecule type" value="Genomic_DNA"/>
</dbReference>
<evidence type="ECO:0000256" key="1">
    <source>
        <dbReference type="ARBA" id="ARBA00022737"/>
    </source>
</evidence>
<dbReference type="InterPro" id="IPR051210">
    <property type="entry name" value="Ub_ligase/GEF_domain"/>
</dbReference>
<keyword evidence="1" id="KW-0677">Repeat</keyword>
<name>A0ABS3V6F2_9ACTN</name>
<comment type="caution">
    <text evidence="3">The sequence shown here is derived from an EMBL/GenBank/DDBJ whole genome shotgun (WGS) entry which is preliminary data.</text>
</comment>
<keyword evidence="4" id="KW-1185">Reference proteome</keyword>
<dbReference type="PRINTS" id="PR00633">
    <property type="entry name" value="RCCNDNSATION"/>
</dbReference>
<dbReference type="PANTHER" id="PTHR22870">
    <property type="entry name" value="REGULATOR OF CHROMOSOME CONDENSATION"/>
    <property type="match status" value="1"/>
</dbReference>
<dbReference type="Gene3D" id="2.130.10.30">
    <property type="entry name" value="Regulator of chromosome condensation 1/beta-lactamase-inhibitor protein II"/>
    <property type="match status" value="3"/>
</dbReference>
<dbReference type="Pfam" id="PF25390">
    <property type="entry name" value="WD40_RLD"/>
    <property type="match status" value="1"/>
</dbReference>
<feature type="domain" description="RCC1-like" evidence="2">
    <location>
        <begin position="64"/>
        <end position="298"/>
    </location>
</feature>
<dbReference type="InterPro" id="IPR058923">
    <property type="entry name" value="RCC1-like_dom"/>
</dbReference>
<dbReference type="PROSITE" id="PS00626">
    <property type="entry name" value="RCC1_2"/>
    <property type="match status" value="2"/>
</dbReference>
<organism evidence="3 4">
    <name type="scientific">Micromonospora antibiotica</name>
    <dbReference type="NCBI Taxonomy" id="2807623"/>
    <lineage>
        <taxon>Bacteria</taxon>
        <taxon>Bacillati</taxon>
        <taxon>Actinomycetota</taxon>
        <taxon>Actinomycetes</taxon>
        <taxon>Micromonosporales</taxon>
        <taxon>Micromonosporaceae</taxon>
        <taxon>Micromonospora</taxon>
    </lineage>
</organism>
<reference evidence="3 4" key="1">
    <citation type="submission" date="2021-03" db="EMBL/GenBank/DDBJ databases">
        <authorList>
            <person name="Lee D.-H."/>
        </authorList>
    </citation>
    <scope>NUCLEOTIDE SEQUENCE [LARGE SCALE GENOMIC DNA]</scope>
    <source>
        <strain evidence="3 4">MMS20-R2-23</strain>
    </source>
</reference>
<dbReference type="InterPro" id="IPR009091">
    <property type="entry name" value="RCC1/BLIP-II"/>
</dbReference>
<dbReference type="InterPro" id="IPR000408">
    <property type="entry name" value="Reg_chr_condens"/>
</dbReference>
<dbReference type="Pfam" id="PF00415">
    <property type="entry name" value="RCC1"/>
    <property type="match status" value="2"/>
</dbReference>
<dbReference type="PANTHER" id="PTHR22870:SF408">
    <property type="entry name" value="OS09G0560450 PROTEIN"/>
    <property type="match status" value="1"/>
</dbReference>
<proteinExistence type="predicted"/>
<evidence type="ECO:0000259" key="2">
    <source>
        <dbReference type="Pfam" id="PF25390"/>
    </source>
</evidence>
<protein>
    <submittedName>
        <fullName evidence="3">Cell wall anchor protein</fullName>
    </submittedName>
</protein>
<sequence length="494" mass="50034">MGKFCLPEDMSAVMIGGARRAAVTSVLVVLTLVAVVGDASVSGANGKPAGLTAAPAVAQRLVARQAPAELGAVTAIAAGYGHSLALRSDGTVLAWGRNSEGQLGDGTLDPSLTPVRVCAVGQVAPCTRFLTGVIAIAAGFVHSVALLRDRTVVAWGQNVTGQLGDGTSTDRSVPVRVCAVGEVAPCSQFLSGVRAIASGDSDHNLALLVDGAVVAWGFNAFGQLGDGGYAGSPVPVRVCAVGESAPCGRFLSGARSIAVGEGHSLAVVGTGHAVAWGFNGAGEVGDGTSDNFRPIPVRVCAVGETAPCDRFLNGVSALAAGAFHSMALLGSGSVVSWGYNVEGQIGDGTRDNHRLVPVRVCAEGQVAPCDRFLYGVRHIAANGFHSLAQLSSGGVLAWGYNGYGQLGDGTRVNRLTPVRVCAVGEVAPCGRFLYLIRAIAAGIDHNLALQPNYTVVDWGLNNHGQLGDGTTSDRSVPVQVLALQGPAKSSGDAG</sequence>
<dbReference type="SUPFAM" id="SSF50985">
    <property type="entry name" value="RCC1/BLIP-II"/>
    <property type="match status" value="1"/>
</dbReference>
<dbReference type="PROSITE" id="PS50012">
    <property type="entry name" value="RCC1_3"/>
    <property type="match status" value="7"/>
</dbReference>
<accession>A0ABS3V6F2</accession>
<dbReference type="Proteomes" id="UP000671399">
    <property type="component" value="Unassembled WGS sequence"/>
</dbReference>
<evidence type="ECO:0000313" key="4">
    <source>
        <dbReference type="Proteomes" id="UP000671399"/>
    </source>
</evidence>